<keyword evidence="6" id="KW-0418">Kinase</keyword>
<dbReference type="GO" id="GO:0045717">
    <property type="term" value="P:negative regulation of fatty acid biosynthetic process"/>
    <property type="evidence" value="ECO:0007669"/>
    <property type="project" value="UniProtKB-ARBA"/>
</dbReference>
<dbReference type="PROSITE" id="PS51178">
    <property type="entry name" value="PASTA"/>
    <property type="match status" value="3"/>
</dbReference>
<dbReference type="AlphaFoldDB" id="S2X118"/>
<keyword evidence="5 10" id="KW-0547">Nucleotide-binding</keyword>
<dbReference type="Pfam" id="PF00069">
    <property type="entry name" value="Pkinase"/>
    <property type="match status" value="1"/>
</dbReference>
<dbReference type="Gene3D" id="1.10.510.10">
    <property type="entry name" value="Transferase(Phosphotransferase) domain 1"/>
    <property type="match status" value="1"/>
</dbReference>
<keyword evidence="16" id="KW-1185">Reference proteome</keyword>
<evidence type="ECO:0000313" key="16">
    <source>
        <dbReference type="Proteomes" id="UP000014417"/>
    </source>
</evidence>
<evidence type="ECO:0000256" key="12">
    <source>
        <dbReference type="SAM" id="Phobius"/>
    </source>
</evidence>
<evidence type="ECO:0000256" key="6">
    <source>
        <dbReference type="ARBA" id="ARBA00022777"/>
    </source>
</evidence>
<reference evidence="15 16" key="1">
    <citation type="submission" date="2013-04" db="EMBL/GenBank/DDBJ databases">
        <title>The Genome Sequence of Propionimicrobium lymphophilum ACS-093-V-SCH5.</title>
        <authorList>
            <consortium name="The Broad Institute Genomics Platform"/>
            <person name="Earl A."/>
            <person name="Ward D."/>
            <person name="Feldgarden M."/>
            <person name="Gevers D."/>
            <person name="Saerens B."/>
            <person name="Vaneechoutte M."/>
            <person name="Walker B."/>
            <person name="Young S."/>
            <person name="Zeng Q."/>
            <person name="Gargeya S."/>
            <person name="Fitzgerald M."/>
            <person name="Haas B."/>
            <person name="Abouelleil A."/>
            <person name="Allen A.W."/>
            <person name="Alvarado L."/>
            <person name="Arachchi H.M."/>
            <person name="Berlin A.M."/>
            <person name="Chapman S.B."/>
            <person name="Gainer-Dewar J."/>
            <person name="Goldberg J."/>
            <person name="Griggs A."/>
            <person name="Gujja S."/>
            <person name="Hansen M."/>
            <person name="Howarth C."/>
            <person name="Imamovic A."/>
            <person name="Ireland A."/>
            <person name="Larimer J."/>
            <person name="McCowan C."/>
            <person name="Murphy C."/>
            <person name="Pearson M."/>
            <person name="Poon T.W."/>
            <person name="Priest M."/>
            <person name="Roberts A."/>
            <person name="Saif S."/>
            <person name="Shea T."/>
            <person name="Sisk P."/>
            <person name="Sykes S."/>
            <person name="Wortman J."/>
            <person name="Nusbaum C."/>
            <person name="Birren B."/>
        </authorList>
    </citation>
    <scope>NUCLEOTIDE SEQUENCE [LARGE SCALE GENOMIC DNA]</scope>
    <source>
        <strain evidence="15 16">ACS-093-V-SCH5</strain>
    </source>
</reference>
<dbReference type="SMART" id="SM00740">
    <property type="entry name" value="PASTA"/>
    <property type="match status" value="3"/>
</dbReference>
<feature type="domain" description="PASTA" evidence="14">
    <location>
        <begin position="371"/>
        <end position="437"/>
    </location>
</feature>
<feature type="region of interest" description="Disordered" evidence="11">
    <location>
        <begin position="580"/>
        <end position="608"/>
    </location>
</feature>
<dbReference type="InterPro" id="IPR011009">
    <property type="entry name" value="Kinase-like_dom_sf"/>
</dbReference>
<dbReference type="GO" id="GO:0004674">
    <property type="term" value="F:protein serine/threonine kinase activity"/>
    <property type="evidence" value="ECO:0007669"/>
    <property type="project" value="UniProtKB-KW"/>
</dbReference>
<dbReference type="SUPFAM" id="SSF56112">
    <property type="entry name" value="Protein kinase-like (PK-like)"/>
    <property type="match status" value="1"/>
</dbReference>
<organism evidence="15 16">
    <name type="scientific">Propionimicrobium lymphophilum ACS-093-V-SCH5</name>
    <dbReference type="NCBI Taxonomy" id="883161"/>
    <lineage>
        <taxon>Bacteria</taxon>
        <taxon>Bacillati</taxon>
        <taxon>Actinomycetota</taxon>
        <taxon>Actinomycetes</taxon>
        <taxon>Propionibacteriales</taxon>
        <taxon>Propionibacteriaceae</taxon>
        <taxon>Propionimicrobium</taxon>
    </lineage>
</organism>
<dbReference type="Gene3D" id="3.30.200.20">
    <property type="entry name" value="Phosphorylase Kinase, domain 1"/>
    <property type="match status" value="1"/>
</dbReference>
<dbReference type="STRING" id="883161.HMPREF9306_00452"/>
<evidence type="ECO:0000259" key="14">
    <source>
        <dbReference type="PROSITE" id="PS51178"/>
    </source>
</evidence>
<feature type="binding site" evidence="10">
    <location>
        <position position="39"/>
    </location>
    <ligand>
        <name>ATP</name>
        <dbReference type="ChEBI" id="CHEBI:30616"/>
    </ligand>
</feature>
<feature type="compositionally biased region" description="Low complexity" evidence="11">
    <location>
        <begin position="580"/>
        <end position="590"/>
    </location>
</feature>
<gene>
    <name evidence="15" type="ORF">HMPREF9306_00452</name>
</gene>
<dbReference type="Proteomes" id="UP000014417">
    <property type="component" value="Unassembled WGS sequence"/>
</dbReference>
<dbReference type="InterPro" id="IPR008271">
    <property type="entry name" value="Ser/Thr_kinase_AS"/>
</dbReference>
<dbReference type="RefSeq" id="WP_016455302.1">
    <property type="nucleotide sequence ID" value="NZ_KE150269.1"/>
</dbReference>
<feature type="domain" description="Protein kinase" evidence="13">
    <location>
        <begin position="10"/>
        <end position="277"/>
    </location>
</feature>
<dbReference type="SMART" id="SM00220">
    <property type="entry name" value="S_TKc"/>
    <property type="match status" value="1"/>
</dbReference>
<dbReference type="PROSITE" id="PS00107">
    <property type="entry name" value="PROTEIN_KINASE_ATP"/>
    <property type="match status" value="1"/>
</dbReference>
<dbReference type="PATRIC" id="fig|883161.3.peg.456"/>
<comment type="caution">
    <text evidence="15">The sequence shown here is derived from an EMBL/GenBank/DDBJ whole genome shotgun (WGS) entry which is preliminary data.</text>
</comment>
<dbReference type="EC" id="2.7.11.1" evidence="1"/>
<keyword evidence="2" id="KW-0723">Serine/threonine-protein kinase</keyword>
<feature type="transmembrane region" description="Helical" evidence="12">
    <location>
        <begin position="342"/>
        <end position="363"/>
    </location>
</feature>
<dbReference type="InterPro" id="IPR017441">
    <property type="entry name" value="Protein_kinase_ATP_BS"/>
</dbReference>
<dbReference type="Pfam" id="PF03793">
    <property type="entry name" value="PASTA"/>
    <property type="match status" value="3"/>
</dbReference>
<evidence type="ECO:0000256" key="7">
    <source>
        <dbReference type="ARBA" id="ARBA00022840"/>
    </source>
</evidence>
<keyword evidence="3" id="KW-0808">Transferase</keyword>
<dbReference type="InterPro" id="IPR000719">
    <property type="entry name" value="Prot_kinase_dom"/>
</dbReference>
<dbReference type="CDD" id="cd14014">
    <property type="entry name" value="STKc_PknB_like"/>
    <property type="match status" value="1"/>
</dbReference>
<dbReference type="NCBIfam" id="NF033483">
    <property type="entry name" value="PknB_PASTA_kin"/>
    <property type="match status" value="1"/>
</dbReference>
<dbReference type="OrthoDB" id="9769043at2"/>
<dbReference type="EMBL" id="AGZR01000004">
    <property type="protein sequence ID" value="EPD33694.1"/>
    <property type="molecule type" value="Genomic_DNA"/>
</dbReference>
<keyword evidence="12" id="KW-0472">Membrane</keyword>
<feature type="domain" description="PASTA" evidence="14">
    <location>
        <begin position="438"/>
        <end position="508"/>
    </location>
</feature>
<evidence type="ECO:0000256" key="10">
    <source>
        <dbReference type="PROSITE-ProRule" id="PRU10141"/>
    </source>
</evidence>
<keyword evidence="7 10" id="KW-0067">ATP-binding</keyword>
<evidence type="ECO:0000256" key="2">
    <source>
        <dbReference type="ARBA" id="ARBA00022527"/>
    </source>
</evidence>
<evidence type="ECO:0000259" key="13">
    <source>
        <dbReference type="PROSITE" id="PS50011"/>
    </source>
</evidence>
<evidence type="ECO:0000256" key="11">
    <source>
        <dbReference type="SAM" id="MobiDB-lite"/>
    </source>
</evidence>
<dbReference type="GO" id="GO:0005524">
    <property type="term" value="F:ATP binding"/>
    <property type="evidence" value="ECO:0007669"/>
    <property type="project" value="UniProtKB-UniRule"/>
</dbReference>
<comment type="catalytic activity">
    <reaction evidence="9">
        <text>L-seryl-[protein] + ATP = O-phospho-L-seryl-[protein] + ADP + H(+)</text>
        <dbReference type="Rhea" id="RHEA:17989"/>
        <dbReference type="Rhea" id="RHEA-COMP:9863"/>
        <dbReference type="Rhea" id="RHEA-COMP:11604"/>
        <dbReference type="ChEBI" id="CHEBI:15378"/>
        <dbReference type="ChEBI" id="CHEBI:29999"/>
        <dbReference type="ChEBI" id="CHEBI:30616"/>
        <dbReference type="ChEBI" id="CHEBI:83421"/>
        <dbReference type="ChEBI" id="CHEBI:456216"/>
        <dbReference type="EC" id="2.7.11.1"/>
    </reaction>
</comment>
<evidence type="ECO:0000256" key="9">
    <source>
        <dbReference type="ARBA" id="ARBA00048679"/>
    </source>
</evidence>
<dbReference type="HOGENOM" id="CLU_000288_135_2_11"/>
<dbReference type="PANTHER" id="PTHR43289">
    <property type="entry name" value="MITOGEN-ACTIVATED PROTEIN KINASE KINASE KINASE 20-RELATED"/>
    <property type="match status" value="1"/>
</dbReference>
<accession>S2X118</accession>
<dbReference type="PROSITE" id="PS50011">
    <property type="entry name" value="PROTEIN_KINASE_DOM"/>
    <property type="match status" value="1"/>
</dbReference>
<dbReference type="CDD" id="cd06577">
    <property type="entry name" value="PASTA_pknB"/>
    <property type="match status" value="3"/>
</dbReference>
<evidence type="ECO:0000256" key="1">
    <source>
        <dbReference type="ARBA" id="ARBA00012513"/>
    </source>
</evidence>
<protein>
    <recommendedName>
        <fullName evidence="1">non-specific serine/threonine protein kinase</fullName>
        <ecNumber evidence="1">2.7.11.1</ecNumber>
    </recommendedName>
</protein>
<name>S2X118_9ACTN</name>
<keyword evidence="12" id="KW-0812">Transmembrane</keyword>
<dbReference type="FunFam" id="1.10.510.10:FF:000021">
    <property type="entry name" value="Serine/threonine protein kinase"/>
    <property type="match status" value="1"/>
</dbReference>
<comment type="catalytic activity">
    <reaction evidence="8">
        <text>L-threonyl-[protein] + ATP = O-phospho-L-threonyl-[protein] + ADP + H(+)</text>
        <dbReference type="Rhea" id="RHEA:46608"/>
        <dbReference type="Rhea" id="RHEA-COMP:11060"/>
        <dbReference type="Rhea" id="RHEA-COMP:11605"/>
        <dbReference type="ChEBI" id="CHEBI:15378"/>
        <dbReference type="ChEBI" id="CHEBI:30013"/>
        <dbReference type="ChEBI" id="CHEBI:30616"/>
        <dbReference type="ChEBI" id="CHEBI:61977"/>
        <dbReference type="ChEBI" id="CHEBI:456216"/>
        <dbReference type="EC" id="2.7.11.1"/>
    </reaction>
</comment>
<evidence type="ECO:0000256" key="3">
    <source>
        <dbReference type="ARBA" id="ARBA00022679"/>
    </source>
</evidence>
<proteinExistence type="predicted"/>
<dbReference type="Gene3D" id="3.30.10.20">
    <property type="match status" value="3"/>
</dbReference>
<dbReference type="PANTHER" id="PTHR43289:SF6">
    <property type="entry name" value="SERINE_THREONINE-PROTEIN KINASE NEKL-3"/>
    <property type="match status" value="1"/>
</dbReference>
<feature type="domain" description="PASTA" evidence="14">
    <location>
        <begin position="509"/>
        <end position="577"/>
    </location>
</feature>
<keyword evidence="4" id="KW-0677">Repeat</keyword>
<sequence length="608" mass="65019">MTGRTLSGRYKLVEIIGRGGMAEVWRARDERLNRDVAIKQLRVNLATDSNFQARFNREAQSAAGLNHPNIVGVYDTGTERDEHGIMVPYIVMELVQGRTLREILRSGQRIPDATAFQYTTGVLDALAYSHKAGIVHRDIKPANVMLTTAGQIKVMDFGIARAVSDTSATMTQTAAIIGTAQYLSPEQARGETVDARSDLYSTGCLLYELLTGKPPFQGDSPVSVAYQHVREAVTPPSQLNPNVTPQMDAVVLKALAKDPEQRYQSAEEMRADCARLLSGEQVTAVIPPAVVTPAGDDMATQVFTPNDTVSETAIQTGPARALDPTTQDAIEEYEEPKKKRSWLTFVLVGLLLVLLGIVGFFFLQMNGSDDKKDVVSVPSVLTSMEEAAKNTLTEANLVPKVKYSDGDAETKGQVIAQDPVGGTEVRIGSTVTITVNSGPKTLAVPDGLIGMSETEARAALAEAGFTNVIKQDAPANKEGPDTAEDTVVDVQPASGKKIQSDTQITIYVATGKSTLPRVIGMTADEAKAELAKSGFTNVEVWETETSVEADNGKVTLQNPTGNTTQLRSTSITLTVARYKAPAPAATTTAPGGERTNAADPGRNPEGEN</sequence>
<evidence type="ECO:0000313" key="15">
    <source>
        <dbReference type="EMBL" id="EPD33694.1"/>
    </source>
</evidence>
<keyword evidence="12" id="KW-1133">Transmembrane helix</keyword>
<evidence type="ECO:0000256" key="8">
    <source>
        <dbReference type="ARBA" id="ARBA00047899"/>
    </source>
</evidence>
<dbReference type="FunFam" id="3.30.200.20:FF:000035">
    <property type="entry name" value="Serine/threonine protein kinase Stk1"/>
    <property type="match status" value="1"/>
</dbReference>
<evidence type="ECO:0000256" key="5">
    <source>
        <dbReference type="ARBA" id="ARBA00022741"/>
    </source>
</evidence>
<dbReference type="InterPro" id="IPR005543">
    <property type="entry name" value="PASTA_dom"/>
</dbReference>
<dbReference type="PROSITE" id="PS00108">
    <property type="entry name" value="PROTEIN_KINASE_ST"/>
    <property type="match status" value="1"/>
</dbReference>
<evidence type="ECO:0000256" key="4">
    <source>
        <dbReference type="ARBA" id="ARBA00022737"/>
    </source>
</evidence>